<dbReference type="InterPro" id="IPR003439">
    <property type="entry name" value="ABC_transporter-like_ATP-bd"/>
</dbReference>
<feature type="transmembrane region" description="Helical" evidence="11">
    <location>
        <begin position="802"/>
        <end position="822"/>
    </location>
</feature>
<keyword evidence="8 11" id="KW-1133">Transmembrane helix</keyword>
<feature type="transmembrane region" description="Helical" evidence="11">
    <location>
        <begin position="918"/>
        <end position="935"/>
    </location>
</feature>
<keyword evidence="6" id="KW-0547">Nucleotide-binding</keyword>
<dbReference type="PROSITE" id="PS50929">
    <property type="entry name" value="ABC_TM1F"/>
    <property type="match status" value="2"/>
</dbReference>
<dbReference type="Pfam" id="PF00005">
    <property type="entry name" value="ABC_tran"/>
    <property type="match status" value="2"/>
</dbReference>
<dbReference type="Gene3D" id="1.20.1560.10">
    <property type="entry name" value="ABC transporter type 1, transmembrane domain"/>
    <property type="match status" value="1"/>
</dbReference>
<dbReference type="GO" id="GO:0005886">
    <property type="term" value="C:plasma membrane"/>
    <property type="evidence" value="ECO:0007669"/>
    <property type="project" value="UniProtKB-SubCell"/>
</dbReference>
<dbReference type="SUPFAM" id="SSF52540">
    <property type="entry name" value="P-loop containing nucleoside triphosphate hydrolases"/>
    <property type="match status" value="2"/>
</dbReference>
<feature type="transmembrane region" description="Helical" evidence="11">
    <location>
        <begin position="677"/>
        <end position="701"/>
    </location>
</feature>
<dbReference type="InterPro" id="IPR027417">
    <property type="entry name" value="P-loop_NTPase"/>
</dbReference>
<dbReference type="GO" id="GO:0090374">
    <property type="term" value="P:oligopeptide export from mitochondrion"/>
    <property type="evidence" value="ECO:0007669"/>
    <property type="project" value="TreeGrafter"/>
</dbReference>
<dbReference type="InterPro" id="IPR011527">
    <property type="entry name" value="ABC1_TM_dom"/>
</dbReference>
<evidence type="ECO:0000256" key="8">
    <source>
        <dbReference type="ARBA" id="ARBA00022989"/>
    </source>
</evidence>
<feature type="transmembrane region" description="Helical" evidence="11">
    <location>
        <begin position="828"/>
        <end position="845"/>
    </location>
</feature>
<evidence type="ECO:0000259" key="13">
    <source>
        <dbReference type="PROSITE" id="PS50929"/>
    </source>
</evidence>
<evidence type="ECO:0000256" key="2">
    <source>
        <dbReference type="ARBA" id="ARBA00007577"/>
    </source>
</evidence>
<evidence type="ECO:0000256" key="4">
    <source>
        <dbReference type="ARBA" id="ARBA00022692"/>
    </source>
</evidence>
<dbReference type="InterPro" id="IPR036640">
    <property type="entry name" value="ABC1_TM_sf"/>
</dbReference>
<dbReference type="SUPFAM" id="SSF90123">
    <property type="entry name" value="ABC transporter transmembrane region"/>
    <property type="match status" value="2"/>
</dbReference>
<dbReference type="GO" id="GO:0016887">
    <property type="term" value="F:ATP hydrolysis activity"/>
    <property type="evidence" value="ECO:0007669"/>
    <property type="project" value="InterPro"/>
</dbReference>
<proteinExistence type="inferred from homology"/>
<dbReference type="GO" id="GO:0005524">
    <property type="term" value="F:ATP binding"/>
    <property type="evidence" value="ECO:0007669"/>
    <property type="project" value="UniProtKB-KW"/>
</dbReference>
<dbReference type="PANTHER" id="PTHR43394:SF1">
    <property type="entry name" value="ATP-BINDING CASSETTE SUB-FAMILY B MEMBER 10, MITOCHONDRIAL"/>
    <property type="match status" value="1"/>
</dbReference>
<sequence length="1246" mass="133328">MFVSVETPTSSQHKLDPPLEAPALHVTFAQLFQYADTVDYVLMILGSIAAMATGVSLPLQMIFFGDAVTSFSASLGGHVVDPDAFHQSINYVVYQGIALGTVELVGGFGQIALWSISASRQAKRIRHAYACALLRQDIGWFDLHNPTTLTTQVADATLVVQDGMGRKVGECINFVAMAIAGFAIAFSYSWKIALVMVAFTPLIGLSAIRMTRAISAASQSGVASYALAGGVAEESLTNIKTVQMLNAMAFMADKYKAAVRCAEVAGIEKGLAVGMGTGGVHLITLVTYAVAMYYGTVLVTNDRFDTNDPLCTTNCLSGGEFITAFFAVSIGAMALGQACPCLQAIATAKATASDMFQLMRPMVREVPPTVLDHLEGHIGLHAVQFAYPSRPHVPVCAGYSLTIPAGQKVALVGGSGSGKSTIVSLVQRFYDPQQGSLTLDGHDLKSLDVQWLRSQVGLVGQEPTLFTGSIADNIRHGKPNATMAEIIDAAKQANAYEFIMAFAGGFDTEVGGQGAQLSGGQKQRIAIARAIVKNPAVLLLDEATSALDVESERVVQSSLDRLVDTRQRTTIIVAHRLSTIRHADRIVVLSQGTIVEDGTHESLLAIDHGYYKELVDAQLQCDSNSDDERVDDITPQATVMGGAQPIQIDAQVESVGIIDAPQVSMSRLWAYSSPESFHLVLGSLGAFVHGAMYPLWGVLLTKSMMVFFQVNLGSHGMRDEALMWSVGFVVLGVIAFGAATVQNHQFAIVCERLTGRLRHKCFVAMLHQDMTWFDMPANAPGALSTRLASDAASIRSMTAESLNAMLMNVAAVAVAFAVAFYYSWQLALVFVAVIPVMGAAYGLQVRMLTAQATKNTNDGDVQAGAILSEALHSIRTVVSFNLQTFMDQRYLDQLQASAKTDQVAGLVGGIAYSASQALTLYAMAGIVYYGGWLVLNNGLDFHSVYMVFNPILFCSFGLGKAAQGLGDAGVAAMATNRLFGILDRQPTIDSSDSATGLVLEHVKGHVELEAVDFYYPRRPDNTVYSNYNLTILSGHTVALVGTSGSGKSTAMSLIQRFYDPSAGVVRLDGHDITTLNVQSLRHHIAIVGQEPVLFSGSVLDNICMGKPGASIDEIQAAAKLAHAHDFIMQFPDKYDTPVGAQGLQVSGGQKQRLAIARAILRDPAVLLLDEATSALDSESERLVQKSLEDLMRQRRRTTVIVAHRLSTVRNADVIAVVDGGQIVEKGSHDELIAIPHGQYAKLVGLK</sequence>
<feature type="transmembrane region" description="Helical" evidence="11">
    <location>
        <begin position="92"/>
        <end position="116"/>
    </location>
</feature>
<evidence type="ECO:0000256" key="10">
    <source>
        <dbReference type="ARBA" id="ARBA00023180"/>
    </source>
</evidence>
<keyword evidence="10" id="KW-0325">Glycoprotein</keyword>
<evidence type="ECO:0000256" key="7">
    <source>
        <dbReference type="ARBA" id="ARBA00022840"/>
    </source>
</evidence>
<dbReference type="CDD" id="cd18578">
    <property type="entry name" value="ABC_6TM_Pgp_ABCB1_D2_like"/>
    <property type="match status" value="1"/>
</dbReference>
<feature type="domain" description="ABC transporter" evidence="12">
    <location>
        <begin position="378"/>
        <end position="616"/>
    </location>
</feature>
<evidence type="ECO:0000256" key="11">
    <source>
        <dbReference type="SAM" id="Phobius"/>
    </source>
</evidence>
<comment type="subcellular location">
    <subcellularLocation>
        <location evidence="1">Cell membrane</location>
        <topology evidence="1">Multi-pass membrane protein</topology>
    </subcellularLocation>
</comment>
<gene>
    <name evidence="14" type="ORF">DYB38_008627</name>
</gene>
<dbReference type="InterPro" id="IPR003593">
    <property type="entry name" value="AAA+_ATPase"/>
</dbReference>
<dbReference type="PROSITE" id="PS50893">
    <property type="entry name" value="ABC_TRANSPORTER_2"/>
    <property type="match status" value="2"/>
</dbReference>
<dbReference type="EMBL" id="QUTC01007972">
    <property type="protein sequence ID" value="RHY45627.1"/>
    <property type="molecule type" value="Genomic_DNA"/>
</dbReference>
<feature type="transmembrane region" description="Helical" evidence="11">
    <location>
        <begin position="168"/>
        <end position="186"/>
    </location>
</feature>
<evidence type="ECO:0000256" key="9">
    <source>
        <dbReference type="ARBA" id="ARBA00023136"/>
    </source>
</evidence>
<evidence type="ECO:0000313" key="15">
    <source>
        <dbReference type="Proteomes" id="UP000265716"/>
    </source>
</evidence>
<dbReference type="CDD" id="cd18577">
    <property type="entry name" value="ABC_6TM_Pgp_ABCB1_D1_like"/>
    <property type="match status" value="1"/>
</dbReference>
<feature type="transmembrane region" description="Helical" evidence="11">
    <location>
        <begin position="721"/>
        <end position="741"/>
    </location>
</feature>
<dbReference type="Pfam" id="PF00664">
    <property type="entry name" value="ABC_membrane"/>
    <property type="match status" value="2"/>
</dbReference>
<name>A0A397CFY0_APHAT</name>
<dbReference type="SMART" id="SM00382">
    <property type="entry name" value="AAA"/>
    <property type="match status" value="2"/>
</dbReference>
<keyword evidence="4 11" id="KW-0812">Transmembrane</keyword>
<keyword evidence="3" id="KW-0813">Transport</keyword>
<evidence type="ECO:0000256" key="1">
    <source>
        <dbReference type="ARBA" id="ARBA00004651"/>
    </source>
</evidence>
<feature type="transmembrane region" description="Helical" evidence="11">
    <location>
        <begin position="192"/>
        <end position="210"/>
    </location>
</feature>
<dbReference type="PROSITE" id="PS00211">
    <property type="entry name" value="ABC_TRANSPORTER_1"/>
    <property type="match status" value="2"/>
</dbReference>
<evidence type="ECO:0000259" key="12">
    <source>
        <dbReference type="PROSITE" id="PS50893"/>
    </source>
</evidence>
<protein>
    <submittedName>
        <fullName evidence="14">Uncharacterized protein</fullName>
    </submittedName>
</protein>
<feature type="domain" description="ABC transmembrane type-1" evidence="13">
    <location>
        <begin position="44"/>
        <end position="347"/>
    </location>
</feature>
<evidence type="ECO:0000256" key="5">
    <source>
        <dbReference type="ARBA" id="ARBA00022737"/>
    </source>
</evidence>
<dbReference type="GO" id="GO:0015421">
    <property type="term" value="F:ABC-type oligopeptide transporter activity"/>
    <property type="evidence" value="ECO:0007669"/>
    <property type="project" value="TreeGrafter"/>
</dbReference>
<dbReference type="Gene3D" id="3.40.50.300">
    <property type="entry name" value="P-loop containing nucleotide triphosphate hydrolases"/>
    <property type="match status" value="2"/>
</dbReference>
<dbReference type="Proteomes" id="UP000265716">
    <property type="component" value="Unassembled WGS sequence"/>
</dbReference>
<organism evidence="14 15">
    <name type="scientific">Aphanomyces astaci</name>
    <name type="common">Crayfish plague agent</name>
    <dbReference type="NCBI Taxonomy" id="112090"/>
    <lineage>
        <taxon>Eukaryota</taxon>
        <taxon>Sar</taxon>
        <taxon>Stramenopiles</taxon>
        <taxon>Oomycota</taxon>
        <taxon>Saprolegniomycetes</taxon>
        <taxon>Saprolegniales</taxon>
        <taxon>Verrucalvaceae</taxon>
        <taxon>Aphanomyces</taxon>
    </lineage>
</organism>
<dbReference type="VEuPathDB" id="FungiDB:H257_03204"/>
<feature type="transmembrane region" description="Helical" evidence="11">
    <location>
        <begin position="40"/>
        <end position="63"/>
    </location>
</feature>
<evidence type="ECO:0000256" key="6">
    <source>
        <dbReference type="ARBA" id="ARBA00022741"/>
    </source>
</evidence>
<dbReference type="AlphaFoldDB" id="A0A397CFY0"/>
<evidence type="ECO:0000256" key="3">
    <source>
        <dbReference type="ARBA" id="ARBA00022448"/>
    </source>
</evidence>
<accession>A0A397CFY0</accession>
<keyword evidence="9 11" id="KW-0472">Membrane</keyword>
<dbReference type="InterPro" id="IPR039421">
    <property type="entry name" value="Type_1_exporter"/>
</dbReference>
<keyword evidence="5" id="KW-0677">Repeat</keyword>
<dbReference type="FunFam" id="3.40.50.300:FF:000066">
    <property type="entry name" value="ABC transporter B family member 1"/>
    <property type="match status" value="1"/>
</dbReference>
<reference evidence="14 15" key="1">
    <citation type="submission" date="2018-08" db="EMBL/GenBank/DDBJ databases">
        <title>Aphanomyces genome sequencing and annotation.</title>
        <authorList>
            <person name="Minardi D."/>
            <person name="Oidtmann B."/>
            <person name="Van Der Giezen M."/>
            <person name="Studholme D.J."/>
        </authorList>
    </citation>
    <scope>NUCLEOTIDE SEQUENCE [LARGE SCALE GENOMIC DNA]</scope>
    <source>
        <strain evidence="14 15">SA</strain>
    </source>
</reference>
<dbReference type="FunFam" id="3.40.50.300:FF:000251">
    <property type="entry name" value="ABC transporter B family member 19"/>
    <property type="match status" value="1"/>
</dbReference>
<comment type="similarity">
    <text evidence="2">Belongs to the ABC transporter superfamily. ABCB family. Multidrug resistance exporter (TC 3.A.1.201) subfamily.</text>
</comment>
<feature type="domain" description="ABC transmembrane type-1" evidence="13">
    <location>
        <begin position="680"/>
        <end position="948"/>
    </location>
</feature>
<keyword evidence="7" id="KW-0067">ATP-binding</keyword>
<dbReference type="PANTHER" id="PTHR43394">
    <property type="entry name" value="ATP-DEPENDENT PERMEASE MDL1, MITOCHONDRIAL"/>
    <property type="match status" value="1"/>
</dbReference>
<comment type="caution">
    <text evidence="14">The sequence shown here is derived from an EMBL/GenBank/DDBJ whole genome shotgun (WGS) entry which is preliminary data.</text>
</comment>
<feature type="domain" description="ABC transporter" evidence="12">
    <location>
        <begin position="1006"/>
        <end position="1244"/>
    </location>
</feature>
<evidence type="ECO:0000313" key="14">
    <source>
        <dbReference type="EMBL" id="RHY45627.1"/>
    </source>
</evidence>
<dbReference type="InterPro" id="IPR017871">
    <property type="entry name" value="ABC_transporter-like_CS"/>
</dbReference>
<dbReference type="CDD" id="cd03249">
    <property type="entry name" value="ABC_MTABC3_MDL1_MDL2"/>
    <property type="match status" value="2"/>
</dbReference>
<dbReference type="GO" id="GO:0005743">
    <property type="term" value="C:mitochondrial inner membrane"/>
    <property type="evidence" value="ECO:0007669"/>
    <property type="project" value="TreeGrafter"/>
</dbReference>